<dbReference type="EMBL" id="JANFZH010000021">
    <property type="protein sequence ID" value="MCQ4840251.1"/>
    <property type="molecule type" value="Genomic_DNA"/>
</dbReference>
<name>A0ABT1RZZ3_9FIRM</name>
<sequence>MSEERRRVLEMLQEGKITSEDALRILEALGEEEKTIPASEEPKLQPPAEEIRPKTDAPAETQAAPITAVVDQKLAGLGEKISGAMEQAAYSLSDVADKIITTMVGKKGTDLDAGRPDSHGNHVLSLPPLPPQREGNVCESCPPPMAGETDYSAEGGVEDLEEIDISWVSGPVELRPYDGSTVRVTEYSKYPLEEGQRLWMRIAEEKLQIRWSREKNVFGMVVNRGKHLVVELPRKAAAHLENVRCSNVSGDIYVSDIAGEDVSLSSTSGKVTAVNVFAEDLKLGSVSGRVTAQNISAEDLSVTGTSGRVELAGLAAEDVKVSTVSGSIDAYGNAENFHIKSVSGSIALQVAQCPEEAELKTTSGKISLRLPENQGFTAKYSSMSGNFTTDFPVRGDVGGRKGKAIFASGDAEYTLNTMSGSMEIRQVNL</sequence>
<dbReference type="PANTHER" id="PTHR34094:SF1">
    <property type="entry name" value="PROTEIN FAM185A"/>
    <property type="match status" value="1"/>
</dbReference>
<dbReference type="PANTHER" id="PTHR34094">
    <property type="match status" value="1"/>
</dbReference>
<keyword evidence="5" id="KW-1185">Reference proteome</keyword>
<feature type="domain" description="YvlB/LiaX N-terminal" evidence="3">
    <location>
        <begin position="3"/>
        <end position="34"/>
    </location>
</feature>
<feature type="compositionally biased region" description="Basic and acidic residues" evidence="1">
    <location>
        <begin position="31"/>
        <end position="57"/>
    </location>
</feature>
<dbReference type="RefSeq" id="WP_256191863.1">
    <property type="nucleotide sequence ID" value="NZ_CAJKKG010000002.1"/>
</dbReference>
<evidence type="ECO:0000259" key="2">
    <source>
        <dbReference type="Pfam" id="PF13349"/>
    </source>
</evidence>
<feature type="domain" description="DUF4097" evidence="2">
    <location>
        <begin position="161"/>
        <end position="424"/>
    </location>
</feature>
<organism evidence="4 5">
    <name type="scientific">Neglectibacter timonensis</name>
    <dbReference type="NCBI Taxonomy" id="1776382"/>
    <lineage>
        <taxon>Bacteria</taxon>
        <taxon>Bacillati</taxon>
        <taxon>Bacillota</taxon>
        <taxon>Clostridia</taxon>
        <taxon>Eubacteriales</taxon>
        <taxon>Oscillospiraceae</taxon>
        <taxon>Neglectibacter</taxon>
    </lineage>
</organism>
<evidence type="ECO:0000259" key="3">
    <source>
        <dbReference type="Pfam" id="PF22746"/>
    </source>
</evidence>
<comment type="caution">
    <text evidence="4">The sequence shown here is derived from an EMBL/GenBank/DDBJ whole genome shotgun (WGS) entry which is preliminary data.</text>
</comment>
<protein>
    <submittedName>
        <fullName evidence="4">DUF4097 domain-containing protein</fullName>
    </submittedName>
</protein>
<dbReference type="InterPro" id="IPR025164">
    <property type="entry name" value="Toastrack_DUF4097"/>
</dbReference>
<evidence type="ECO:0000313" key="4">
    <source>
        <dbReference type="EMBL" id="MCQ4840251.1"/>
    </source>
</evidence>
<reference evidence="4 5" key="1">
    <citation type="submission" date="2022-06" db="EMBL/GenBank/DDBJ databases">
        <title>Isolation of gut microbiota from human fecal samples.</title>
        <authorList>
            <person name="Pamer E.G."/>
            <person name="Barat B."/>
            <person name="Waligurski E."/>
            <person name="Medina S."/>
            <person name="Paddock L."/>
            <person name="Mostad J."/>
        </authorList>
    </citation>
    <scope>NUCLEOTIDE SEQUENCE [LARGE SCALE GENOMIC DNA]</scope>
    <source>
        <strain evidence="4 5">DFI.9.73</strain>
    </source>
</reference>
<dbReference type="Pfam" id="PF13349">
    <property type="entry name" value="DUF4097"/>
    <property type="match status" value="1"/>
</dbReference>
<proteinExistence type="predicted"/>
<dbReference type="Proteomes" id="UP001524473">
    <property type="component" value="Unassembled WGS sequence"/>
</dbReference>
<evidence type="ECO:0000256" key="1">
    <source>
        <dbReference type="SAM" id="MobiDB-lite"/>
    </source>
</evidence>
<dbReference type="Pfam" id="PF22746">
    <property type="entry name" value="SHOCT-like_DUF2089-C"/>
    <property type="match status" value="1"/>
</dbReference>
<feature type="region of interest" description="Disordered" evidence="1">
    <location>
        <begin position="30"/>
        <end position="60"/>
    </location>
</feature>
<gene>
    <name evidence="4" type="ORF">NE695_10040</name>
</gene>
<evidence type="ECO:0000313" key="5">
    <source>
        <dbReference type="Proteomes" id="UP001524473"/>
    </source>
</evidence>
<dbReference type="InterPro" id="IPR053959">
    <property type="entry name" value="YvlB/LiaX_N"/>
</dbReference>
<accession>A0ABT1RZZ3</accession>